<dbReference type="EMBL" id="BONC01000003">
    <property type="protein sequence ID" value="GIF54714.1"/>
    <property type="molecule type" value="Genomic_DNA"/>
</dbReference>
<comment type="caution">
    <text evidence="2">The sequence shown here is derived from an EMBL/GenBank/DDBJ whole genome shotgun (WGS) entry which is preliminary data.</text>
</comment>
<evidence type="ECO:0000313" key="2">
    <source>
        <dbReference type="EMBL" id="GIF54714.1"/>
    </source>
</evidence>
<accession>A0ABQ4BVZ8</accession>
<evidence type="ECO:0000256" key="1">
    <source>
        <dbReference type="SAM" id="MobiDB-lite"/>
    </source>
</evidence>
<evidence type="ECO:0000313" key="3">
    <source>
        <dbReference type="Proteomes" id="UP000624325"/>
    </source>
</evidence>
<name>A0ABQ4BVZ8_9ACTN</name>
<gene>
    <name evidence="2" type="ORF">Air01nite_08090</name>
</gene>
<reference evidence="2 3" key="1">
    <citation type="submission" date="2021-01" db="EMBL/GenBank/DDBJ databases">
        <title>Whole genome shotgun sequence of Asanoa iriomotensis NBRC 100142.</title>
        <authorList>
            <person name="Komaki H."/>
            <person name="Tamura T."/>
        </authorList>
    </citation>
    <scope>NUCLEOTIDE SEQUENCE [LARGE SCALE GENOMIC DNA]</scope>
    <source>
        <strain evidence="2 3">NBRC 100142</strain>
    </source>
</reference>
<protein>
    <submittedName>
        <fullName evidence="2">Uncharacterized protein</fullName>
    </submittedName>
</protein>
<feature type="region of interest" description="Disordered" evidence="1">
    <location>
        <begin position="80"/>
        <end position="101"/>
    </location>
</feature>
<dbReference type="Proteomes" id="UP000624325">
    <property type="component" value="Unassembled WGS sequence"/>
</dbReference>
<keyword evidence="3" id="KW-1185">Reference proteome</keyword>
<sequence>MLWKKHGAVSVAWPLRGPLTQVTERATSLDVVRGRSAARAACHRPKSGGVFRRAIGGHEPSSVELGRDLGHKLGDHFPETRRVLGPGDMPGASQSDPLDVG</sequence>
<feature type="compositionally biased region" description="Polar residues" evidence="1">
    <location>
        <begin position="92"/>
        <end position="101"/>
    </location>
</feature>
<organism evidence="2 3">
    <name type="scientific">Asanoa iriomotensis</name>
    <dbReference type="NCBI Taxonomy" id="234613"/>
    <lineage>
        <taxon>Bacteria</taxon>
        <taxon>Bacillati</taxon>
        <taxon>Actinomycetota</taxon>
        <taxon>Actinomycetes</taxon>
        <taxon>Micromonosporales</taxon>
        <taxon>Micromonosporaceae</taxon>
        <taxon>Asanoa</taxon>
    </lineage>
</organism>
<proteinExistence type="predicted"/>